<evidence type="ECO:0000313" key="5">
    <source>
        <dbReference type="Proteomes" id="UP000004915"/>
    </source>
</evidence>
<name>G7CFT4_MYCT3</name>
<dbReference type="eggNOG" id="COG3386">
    <property type="taxonomic scope" value="Bacteria"/>
</dbReference>
<feature type="domain" description="SMP-30/Gluconolactonase/LRE-like region" evidence="3">
    <location>
        <begin position="3"/>
        <end position="283"/>
    </location>
</feature>
<accession>G7CFT4</accession>
<dbReference type="PANTHER" id="PTHR47572">
    <property type="entry name" value="LIPOPROTEIN-RELATED"/>
    <property type="match status" value="1"/>
</dbReference>
<evidence type="ECO:0000256" key="2">
    <source>
        <dbReference type="PIRSR" id="PIRSR605511-2"/>
    </source>
</evidence>
<keyword evidence="2" id="KW-0479">Metal-binding</keyword>
<feature type="active site" description="Proton donor/acceptor" evidence="1">
    <location>
        <position position="226"/>
    </location>
</feature>
<dbReference type="InterPro" id="IPR005511">
    <property type="entry name" value="SMP-30"/>
</dbReference>
<dbReference type="PANTHER" id="PTHR47572:SF5">
    <property type="entry name" value="BLR2277 PROTEIN"/>
    <property type="match status" value="1"/>
</dbReference>
<dbReference type="AlphaFoldDB" id="G7CFT4"/>
<gene>
    <name evidence="4" type="ORF">KEK_09277</name>
</gene>
<reference evidence="4 5" key="1">
    <citation type="submission" date="2011-11" db="EMBL/GenBank/DDBJ databases">
        <authorList>
            <consortium name="Tuberculosis Structural Genomics Consortium"/>
            <person name="Ioerger T.R."/>
        </authorList>
    </citation>
    <scope>NUCLEOTIDE SEQUENCE [LARGE SCALE GENOMIC DNA]</scope>
    <source>
        <strain evidence="5">ATCC 19527 / DSM 44167 / CIP 105390 / JCM 6362 / NCTC 10409 / 316</strain>
    </source>
</reference>
<evidence type="ECO:0000259" key="3">
    <source>
        <dbReference type="Pfam" id="PF08450"/>
    </source>
</evidence>
<dbReference type="EMBL" id="AGVE01000042">
    <property type="protein sequence ID" value="EHI13363.1"/>
    <property type="molecule type" value="Genomic_DNA"/>
</dbReference>
<evidence type="ECO:0000256" key="1">
    <source>
        <dbReference type="PIRSR" id="PIRSR605511-1"/>
    </source>
</evidence>
<feature type="binding site" evidence="2">
    <location>
        <position position="123"/>
    </location>
    <ligand>
        <name>substrate</name>
    </ligand>
</feature>
<keyword evidence="5" id="KW-1185">Reference proteome</keyword>
<dbReference type="PRINTS" id="PR01790">
    <property type="entry name" value="SMP30FAMILY"/>
</dbReference>
<organism evidence="4 5">
    <name type="scientific">Mycolicibacterium thermoresistibile (strain ATCC 19527 / DSM 44167 / CIP 105390 / JCM 6362 / NCTC 10409 / 316)</name>
    <name type="common">Mycobacterium thermoresistibile</name>
    <dbReference type="NCBI Taxonomy" id="1078020"/>
    <lineage>
        <taxon>Bacteria</taxon>
        <taxon>Bacillati</taxon>
        <taxon>Actinomycetota</taxon>
        <taxon>Actinomycetes</taxon>
        <taxon>Mycobacteriales</taxon>
        <taxon>Mycobacteriaceae</taxon>
        <taxon>Mycolicibacterium</taxon>
    </lineage>
</organism>
<evidence type="ECO:0000313" key="4">
    <source>
        <dbReference type="EMBL" id="EHI13363.1"/>
    </source>
</evidence>
<protein>
    <submittedName>
        <fullName evidence="4">SMP-30/gluconolaconase/LRE domain-containing protein</fullName>
    </submittedName>
</protein>
<feature type="binding site" evidence="2">
    <location>
        <position position="226"/>
    </location>
    <ligand>
        <name>a divalent metal cation</name>
        <dbReference type="ChEBI" id="CHEBI:60240"/>
    </ligand>
</feature>
<dbReference type="SUPFAM" id="SSF63829">
    <property type="entry name" value="Calcium-dependent phosphotriesterase"/>
    <property type="match status" value="1"/>
</dbReference>
<keyword evidence="2" id="KW-0862">Zinc</keyword>
<sequence length="301" mass="31251">MAFPESPIAEADGSVLVSEIAGGCITRVRPDGTTEKVADTGGGPNGIARLPDGRLVVCQNGGSTFGVGSWPYDLPGATKLFRPIGPATAPLTPQLQVIDADGRIETLTTEFIARNGQRLPLVRPSDVCVDSSGGYYVTDGGTIRGRSREMTGLLYAGLDGVLREIVYPLEMPNGVALSPDESKLYVAETRTRRIWEFGLDEPGVIGSARGLATVPSGGPLNVGGADGLCVDSAGRILVATLGTGGVTVFSAAGELLGAIEADDPMTTNMTLSPDETRLYVTLASSGRILVVEDWMTAAGIR</sequence>
<comment type="caution">
    <text evidence="4">The sequence shown here is derived from an EMBL/GenBank/DDBJ whole genome shotgun (WGS) entry which is preliminary data.</text>
</comment>
<dbReference type="Pfam" id="PF08450">
    <property type="entry name" value="SGL"/>
    <property type="match status" value="1"/>
</dbReference>
<comment type="cofactor">
    <cofactor evidence="2">
        <name>Zn(2+)</name>
        <dbReference type="ChEBI" id="CHEBI:29105"/>
    </cofactor>
    <text evidence="2">Binds 1 divalent metal cation per subunit.</text>
</comment>
<dbReference type="InterPro" id="IPR051262">
    <property type="entry name" value="SMP-30/CGR1_Lactonase"/>
</dbReference>
<dbReference type="GO" id="GO:0046872">
    <property type="term" value="F:metal ion binding"/>
    <property type="evidence" value="ECO:0007669"/>
    <property type="project" value="UniProtKB-KW"/>
</dbReference>
<feature type="binding site" evidence="2">
    <location>
        <position position="173"/>
    </location>
    <ligand>
        <name>a divalent metal cation</name>
        <dbReference type="ChEBI" id="CHEBI:60240"/>
    </ligand>
</feature>
<dbReference type="PATRIC" id="fig|1078020.3.peg.1825"/>
<dbReference type="Gene3D" id="2.120.10.30">
    <property type="entry name" value="TolB, C-terminal domain"/>
    <property type="match status" value="1"/>
</dbReference>
<dbReference type="InterPro" id="IPR013658">
    <property type="entry name" value="SGL"/>
</dbReference>
<dbReference type="Proteomes" id="UP000004915">
    <property type="component" value="Unassembled WGS sequence"/>
</dbReference>
<dbReference type="InterPro" id="IPR011042">
    <property type="entry name" value="6-blade_b-propeller_TolB-like"/>
</dbReference>
<proteinExistence type="predicted"/>